<protein>
    <submittedName>
        <fullName evidence="1">Major facilitator superfamily transporter</fullName>
    </submittedName>
</protein>
<dbReference type="Proteomes" id="UP000805649">
    <property type="component" value="Unassembled WGS sequence"/>
</dbReference>
<comment type="caution">
    <text evidence="1">The sequence shown here is derived from an EMBL/GenBank/DDBJ whole genome shotgun (WGS) entry which is preliminary data.</text>
</comment>
<proteinExistence type="predicted"/>
<keyword evidence="2" id="KW-1185">Reference proteome</keyword>
<organism evidence="1 2">
    <name type="scientific">Colletotrichum truncatum</name>
    <name type="common">Anthracnose fungus</name>
    <name type="synonym">Colletotrichum capsici</name>
    <dbReference type="NCBI Taxonomy" id="5467"/>
    <lineage>
        <taxon>Eukaryota</taxon>
        <taxon>Fungi</taxon>
        <taxon>Dikarya</taxon>
        <taxon>Ascomycota</taxon>
        <taxon>Pezizomycotina</taxon>
        <taxon>Sordariomycetes</taxon>
        <taxon>Hypocreomycetidae</taxon>
        <taxon>Glomerellales</taxon>
        <taxon>Glomerellaceae</taxon>
        <taxon>Colletotrichum</taxon>
        <taxon>Colletotrichum truncatum species complex</taxon>
    </lineage>
</organism>
<name>A0ACC3YWR5_COLTU</name>
<reference evidence="1 2" key="1">
    <citation type="journal article" date="2020" name="Phytopathology">
        <title>Genome Sequence Resources of Colletotrichum truncatum, C. plurivorum, C. musicola, and C. sojae: Four Species Pathogenic to Soybean (Glycine max).</title>
        <authorList>
            <person name="Rogerio F."/>
            <person name="Boufleur T.R."/>
            <person name="Ciampi-Guillardi M."/>
            <person name="Sukno S.A."/>
            <person name="Thon M.R."/>
            <person name="Massola Junior N.S."/>
            <person name="Baroncelli R."/>
        </authorList>
    </citation>
    <scope>NUCLEOTIDE SEQUENCE [LARGE SCALE GENOMIC DNA]</scope>
    <source>
        <strain evidence="1 2">CMES1059</strain>
    </source>
</reference>
<accession>A0ACC3YWR5</accession>
<evidence type="ECO:0000313" key="2">
    <source>
        <dbReference type="Proteomes" id="UP000805649"/>
    </source>
</evidence>
<evidence type="ECO:0000313" key="1">
    <source>
        <dbReference type="EMBL" id="KAL0936312.1"/>
    </source>
</evidence>
<gene>
    <name evidence="1" type="ORF">CTRU02_208527</name>
</gene>
<dbReference type="EMBL" id="VUJX02000005">
    <property type="protein sequence ID" value="KAL0936312.1"/>
    <property type="molecule type" value="Genomic_DNA"/>
</dbReference>
<sequence length="913" mass="101036">MALTTSQRPSLGGDTPESSQDRLQKDPEKADVLTDGNREPGDDAGKDESITEEWNWETDPHNPMNWSPTSKIQQIVMLSLAAFTASVGTSIISPARSQLMEEFGVTSTQAILPLSMYVFALGMGPVVGGPLSETLGRHPVYLGCLPLGGLFTLGAGFCRNFAGICVLRFLAGFCLSPSLAIGTGTINETYKPSQRAFPSTIYILMPFLGPGLGPVIGSFVVNRKGWRWTQWTLLFFIVISIISTILARETYHPVLKRRRAKQLGLPLDPLPPTSQRVQTFVTTALTRPVRMMLTEPIVSFICLYVACEFATLFSFFAALPYVFGTVYGFGIEQQGLVFLSIMVGCVLGTLTILVCNVLLYLPQTKKYPPHRTPPEHRLYPAMIGSLGLPLGLFWFGWTARADISWASPVIAIIPFAWGNMCLFVSTIQYLVDVYQGTTVASAASANSLARVCSTEADEDRPSYGYVTVMLSSPRFRRFLALVFLSILAGNILLLLILPYDNPLVLALRFNVSGLRNVLRGDGSSRDAWLYQPARYPVDFKTDVGLLIKTGYGTRHRLAAQLEAFGLGEDDADSFVVVGDWTPNENGTLAGVHVHDAVGGVMAMPEMRKHHGAPKFQEYLSLKDAVERGDDIKAMEIGRSFGWDLDALKFIWGLEYVYDNLPRKKWYVILDDDTYLVKSSLMLLLTHWDSGEAQYIGNAVGDYKGRFAHGGSSVIISHEAAARLLSRRDILAAAQEQSLQETWGDKLIATAFQKVGVYLDERYSHYFNGERPNISKIMADRFCSPLVSFHGVAEPAEMRQIGSAFASVKSPVFWGQLWELLGAPSVEEFKSGPIRPKWDYVGRIDDRANIVAEVDSAEACLEVCESLKKRCLAWTWVEVNKECRTSPWMIVGEKAPEHFSGINHGEVERLQVSC</sequence>